<evidence type="ECO:0000256" key="5">
    <source>
        <dbReference type="ARBA" id="ARBA00023136"/>
    </source>
</evidence>
<dbReference type="InterPro" id="IPR013106">
    <property type="entry name" value="Ig_V-set"/>
</dbReference>
<comment type="caution">
    <text evidence="13">The sequence shown here is derived from an EMBL/GenBank/DDBJ whole genome shotgun (WGS) entry which is preliminary data.</text>
</comment>
<evidence type="ECO:0000256" key="2">
    <source>
        <dbReference type="ARBA" id="ARBA00022692"/>
    </source>
</evidence>
<dbReference type="EMBL" id="JAGXEW010000011">
    <property type="protein sequence ID" value="KAK1166229.1"/>
    <property type="molecule type" value="Genomic_DNA"/>
</dbReference>
<comment type="subcellular location">
    <subcellularLocation>
        <location evidence="1">Membrane</location>
        <topology evidence="1">Single-pass type I membrane protein</topology>
    </subcellularLocation>
</comment>
<keyword evidence="8" id="KW-0393">Immunoglobulin domain</keyword>
<evidence type="ECO:0000256" key="4">
    <source>
        <dbReference type="ARBA" id="ARBA00022989"/>
    </source>
</evidence>
<dbReference type="InterPro" id="IPR040216">
    <property type="entry name" value="CTLA4/CD28"/>
</dbReference>
<evidence type="ECO:0000259" key="12">
    <source>
        <dbReference type="Pfam" id="PF07686"/>
    </source>
</evidence>
<feature type="transmembrane region" description="Helical" evidence="10">
    <location>
        <begin position="144"/>
        <end position="168"/>
    </location>
</feature>
<evidence type="ECO:0000256" key="7">
    <source>
        <dbReference type="ARBA" id="ARBA00023180"/>
    </source>
</evidence>
<evidence type="ECO:0000256" key="11">
    <source>
        <dbReference type="SAM" id="SignalP"/>
    </source>
</evidence>
<evidence type="ECO:0000256" key="6">
    <source>
        <dbReference type="ARBA" id="ARBA00023157"/>
    </source>
</evidence>
<dbReference type="InterPro" id="IPR013783">
    <property type="entry name" value="Ig-like_fold"/>
</dbReference>
<gene>
    <name evidence="13" type="primary">CTLA4</name>
    <name evidence="13" type="ORF">AOXY_G12797</name>
</gene>
<evidence type="ECO:0000256" key="9">
    <source>
        <dbReference type="SAM" id="MobiDB-lite"/>
    </source>
</evidence>
<evidence type="ECO:0000256" key="1">
    <source>
        <dbReference type="ARBA" id="ARBA00004479"/>
    </source>
</evidence>
<dbReference type="SUPFAM" id="SSF48726">
    <property type="entry name" value="Immunoglobulin"/>
    <property type="match status" value="1"/>
</dbReference>
<feature type="signal peptide" evidence="11">
    <location>
        <begin position="1"/>
        <end position="17"/>
    </location>
</feature>
<feature type="region of interest" description="Disordered" evidence="9">
    <location>
        <begin position="191"/>
        <end position="210"/>
    </location>
</feature>
<keyword evidence="3 11" id="KW-0732">Signal</keyword>
<dbReference type="PANTHER" id="PTHR11494">
    <property type="entry name" value="CYTOTOXIC T-LYMPHOCYTE PROTEIN"/>
    <property type="match status" value="1"/>
</dbReference>
<name>A0AAD8DAJ5_ACIOX</name>
<proteinExistence type="predicted"/>
<organism evidence="13 14">
    <name type="scientific">Acipenser oxyrinchus oxyrinchus</name>
    <dbReference type="NCBI Taxonomy" id="40147"/>
    <lineage>
        <taxon>Eukaryota</taxon>
        <taxon>Metazoa</taxon>
        <taxon>Chordata</taxon>
        <taxon>Craniata</taxon>
        <taxon>Vertebrata</taxon>
        <taxon>Euteleostomi</taxon>
        <taxon>Actinopterygii</taxon>
        <taxon>Chondrostei</taxon>
        <taxon>Acipenseriformes</taxon>
        <taxon>Acipenseridae</taxon>
        <taxon>Acipenser</taxon>
    </lineage>
</organism>
<evidence type="ECO:0000256" key="10">
    <source>
        <dbReference type="SAM" id="Phobius"/>
    </source>
</evidence>
<dbReference type="GO" id="GO:0050852">
    <property type="term" value="P:T cell receptor signaling pathway"/>
    <property type="evidence" value="ECO:0007669"/>
    <property type="project" value="TreeGrafter"/>
</dbReference>
<dbReference type="AlphaFoldDB" id="A0AAD8DAJ5"/>
<reference evidence="13" key="1">
    <citation type="submission" date="2022-02" db="EMBL/GenBank/DDBJ databases">
        <title>Atlantic sturgeon de novo genome assembly.</title>
        <authorList>
            <person name="Stock M."/>
            <person name="Klopp C."/>
            <person name="Guiguen Y."/>
            <person name="Cabau C."/>
            <person name="Parinello H."/>
            <person name="Santidrian Yebra-Pimentel E."/>
            <person name="Kuhl H."/>
            <person name="Dirks R.P."/>
            <person name="Guessner J."/>
            <person name="Wuertz S."/>
            <person name="Du K."/>
            <person name="Schartl M."/>
        </authorList>
    </citation>
    <scope>NUCLEOTIDE SEQUENCE</scope>
    <source>
        <strain evidence="13">STURGEONOMICS-FGT-2020</strain>
        <tissue evidence="13">Whole blood</tissue>
    </source>
</reference>
<keyword evidence="4 10" id="KW-1133">Transmembrane helix</keyword>
<evidence type="ECO:0000256" key="8">
    <source>
        <dbReference type="ARBA" id="ARBA00023319"/>
    </source>
</evidence>
<keyword evidence="7" id="KW-0325">Glycoprotein</keyword>
<dbReference type="Gene3D" id="2.60.40.10">
    <property type="entry name" value="Immunoglobulins"/>
    <property type="match status" value="1"/>
</dbReference>
<evidence type="ECO:0000313" key="14">
    <source>
        <dbReference type="Proteomes" id="UP001230051"/>
    </source>
</evidence>
<feature type="chain" id="PRO_5042266794" evidence="11">
    <location>
        <begin position="18"/>
        <end position="210"/>
    </location>
</feature>
<dbReference type="GO" id="GO:0009897">
    <property type="term" value="C:external side of plasma membrane"/>
    <property type="evidence" value="ECO:0007669"/>
    <property type="project" value="TreeGrafter"/>
</dbReference>
<protein>
    <submittedName>
        <fullName evidence="13">Cytotoxic T-lymphocyte protein 4-like</fullName>
    </submittedName>
</protein>
<keyword evidence="14" id="KW-1185">Reference proteome</keyword>
<keyword evidence="2 10" id="KW-0812">Transmembrane</keyword>
<keyword evidence="5 10" id="KW-0472">Membrane</keyword>
<evidence type="ECO:0000313" key="13">
    <source>
        <dbReference type="EMBL" id="KAK1166229.1"/>
    </source>
</evidence>
<dbReference type="InterPro" id="IPR036179">
    <property type="entry name" value="Ig-like_dom_sf"/>
</dbReference>
<dbReference type="PANTHER" id="PTHR11494:SF8">
    <property type="entry name" value="CYTOTOXIC T-LYMPHOCYTE PROTEIN 4"/>
    <property type="match status" value="1"/>
</dbReference>
<dbReference type="Pfam" id="PF07686">
    <property type="entry name" value="V-set"/>
    <property type="match status" value="1"/>
</dbReference>
<feature type="domain" description="Immunoglobulin V-set" evidence="12">
    <location>
        <begin position="22"/>
        <end position="125"/>
    </location>
</feature>
<evidence type="ECO:0000256" key="3">
    <source>
        <dbReference type="ARBA" id="ARBA00022729"/>
    </source>
</evidence>
<keyword evidence="6" id="KW-1015">Disulfide bond</keyword>
<dbReference type="GO" id="GO:0042129">
    <property type="term" value="P:regulation of T cell proliferation"/>
    <property type="evidence" value="ECO:0007669"/>
    <property type="project" value="InterPro"/>
</dbReference>
<accession>A0AAD8DAJ5</accession>
<sequence>MLPKLFVICTFIGYLNAFQVTQPHLVAANSSGFAILTCDYKYSKQIVELKIYLLRPRHNDTISCETSVNESKKGSLCLMERYDNSVTLTISRLNVSDADLYVCRVEIRSPPPFVYAEGTGTILYVAEMSQIPLPQCTDFNWPVVWINAGVSGLLLLYSIVITLTCLCLKKRNTVEPESNSEYMDMRKVMSENTNRNRKRDRNHNSEQFHF</sequence>
<dbReference type="Proteomes" id="UP001230051">
    <property type="component" value="Unassembled WGS sequence"/>
</dbReference>